<dbReference type="GO" id="GO:0016853">
    <property type="term" value="F:isomerase activity"/>
    <property type="evidence" value="ECO:0007669"/>
    <property type="project" value="UniProtKB-KW"/>
</dbReference>
<evidence type="ECO:0000259" key="2">
    <source>
        <dbReference type="Pfam" id="PF02350"/>
    </source>
</evidence>
<keyword evidence="1" id="KW-0413">Isomerase</keyword>
<keyword evidence="4" id="KW-1185">Reference proteome</keyword>
<dbReference type="InterPro" id="IPR029767">
    <property type="entry name" value="WecB-like"/>
</dbReference>
<dbReference type="SUPFAM" id="SSF53756">
    <property type="entry name" value="UDP-Glycosyltransferase/glycogen phosphorylase"/>
    <property type="match status" value="1"/>
</dbReference>
<dbReference type="Proteomes" id="UP000323671">
    <property type="component" value="Chromosome"/>
</dbReference>
<reference evidence="3 4" key="1">
    <citation type="submission" date="2017-07" db="EMBL/GenBank/DDBJ databases">
        <title>Complete genome sequence of Oryzomicrobium terrae TPP412.</title>
        <authorList>
            <person name="Chiu L.-W."/>
            <person name="Lo K.-J."/>
            <person name="Tsai Y.-M."/>
            <person name="Lin S.-S."/>
            <person name="Kuo C.-H."/>
            <person name="Liu C.-T."/>
        </authorList>
    </citation>
    <scope>NUCLEOTIDE SEQUENCE [LARGE SCALE GENOMIC DNA]</scope>
    <source>
        <strain evidence="3 4">TPP412</strain>
    </source>
</reference>
<name>A0A5C1EAX5_9RHOO</name>
<gene>
    <name evidence="3" type="primary">wecB</name>
    <name evidence="3" type="ORF">OTERR_23990</name>
</gene>
<feature type="domain" description="UDP-N-acetylglucosamine 2-epimerase" evidence="2">
    <location>
        <begin position="5"/>
        <end position="304"/>
    </location>
</feature>
<dbReference type="Gene3D" id="3.40.50.2000">
    <property type="entry name" value="Glycogen Phosphorylase B"/>
    <property type="match status" value="2"/>
</dbReference>
<dbReference type="AlphaFoldDB" id="A0A5C1EAX5"/>
<protein>
    <submittedName>
        <fullName evidence="3">UDP-N-acetylglucosamine 2-epimerase (Non-hydrolysing)</fullName>
    </submittedName>
</protein>
<dbReference type="PANTHER" id="PTHR43174:SF1">
    <property type="entry name" value="UDP-N-ACETYLGLUCOSAMINE 2-EPIMERASE"/>
    <property type="match status" value="1"/>
</dbReference>
<sequence>MHVPFRMILTGQHQETMGLLIRQFGIKTAPVIIYDGKEVAGVGQMIFWFFICFFKIFIRSRDVFARNAAGVGYLLIHGDTASTLLGALVGRLFGLSIVHVEAGLCSKRIFDPFPEEIIRRVVAKMSDIAFCPGSWAVANLATSRSFVVNTGRNTLVDSLAIALESIKAGEGGRIDNYAVASVHRTENIFNKKRFSVILELIEEVSRQRHVVFVLHPSTQRILEKRRLMSRLRLNPNISLVARMGYFEFIGLVSRADFVITDGGGNQEELSYLGIPTLVMRTVTERSEGIGSTAVICCFERAVVNNFIASLDKFSGKAEGTSLPSPSRMIAVELKRRVDVNG</sequence>
<evidence type="ECO:0000256" key="1">
    <source>
        <dbReference type="RuleBase" id="RU003513"/>
    </source>
</evidence>
<organism evidence="3 4">
    <name type="scientific">Oryzomicrobium terrae</name>
    <dbReference type="NCBI Taxonomy" id="1735038"/>
    <lineage>
        <taxon>Bacteria</taxon>
        <taxon>Pseudomonadati</taxon>
        <taxon>Pseudomonadota</taxon>
        <taxon>Betaproteobacteria</taxon>
        <taxon>Rhodocyclales</taxon>
        <taxon>Rhodocyclaceae</taxon>
        <taxon>Oryzomicrobium</taxon>
    </lineage>
</organism>
<dbReference type="InterPro" id="IPR003331">
    <property type="entry name" value="UDP_GlcNAc_Epimerase_2_dom"/>
</dbReference>
<comment type="similarity">
    <text evidence="1">Belongs to the UDP-N-acetylglucosamine 2-epimerase family.</text>
</comment>
<dbReference type="Pfam" id="PF02350">
    <property type="entry name" value="Epimerase_2"/>
    <property type="match status" value="1"/>
</dbReference>
<dbReference type="KEGG" id="otr:OTERR_23990"/>
<evidence type="ECO:0000313" key="4">
    <source>
        <dbReference type="Proteomes" id="UP000323671"/>
    </source>
</evidence>
<evidence type="ECO:0000313" key="3">
    <source>
        <dbReference type="EMBL" id="QEL65875.1"/>
    </source>
</evidence>
<dbReference type="EMBL" id="CP022579">
    <property type="protein sequence ID" value="QEL65875.1"/>
    <property type="molecule type" value="Genomic_DNA"/>
</dbReference>
<proteinExistence type="inferred from homology"/>
<accession>A0A5C1EAX5</accession>
<dbReference type="PANTHER" id="PTHR43174">
    <property type="entry name" value="UDP-N-ACETYLGLUCOSAMINE 2-EPIMERASE"/>
    <property type="match status" value="1"/>
</dbReference>